<accession>A0ABN0Y6R5</accession>
<reference evidence="1 2" key="1">
    <citation type="journal article" date="2019" name="Int. J. Syst. Evol. Microbiol.">
        <title>The Global Catalogue of Microorganisms (GCM) 10K type strain sequencing project: providing services to taxonomists for standard genome sequencing and annotation.</title>
        <authorList>
            <consortium name="The Broad Institute Genomics Platform"/>
            <consortium name="The Broad Institute Genome Sequencing Center for Infectious Disease"/>
            <person name="Wu L."/>
            <person name="Ma J."/>
        </authorList>
    </citation>
    <scope>NUCLEOTIDE SEQUENCE [LARGE SCALE GENOMIC DNA]</scope>
    <source>
        <strain evidence="1 2">JCM 13476</strain>
    </source>
</reference>
<dbReference type="Proteomes" id="UP001500791">
    <property type="component" value="Unassembled WGS sequence"/>
</dbReference>
<dbReference type="Pfam" id="PF16252">
    <property type="entry name" value="DUF4908"/>
    <property type="match status" value="1"/>
</dbReference>
<gene>
    <name evidence="1" type="ORF">GCM10009093_10230</name>
</gene>
<dbReference type="EMBL" id="BAAAEJ010000003">
    <property type="protein sequence ID" value="GAA0385283.1"/>
    <property type="molecule type" value="Genomic_DNA"/>
</dbReference>
<evidence type="ECO:0008006" key="3">
    <source>
        <dbReference type="Google" id="ProtNLM"/>
    </source>
</evidence>
<protein>
    <recommendedName>
        <fullName evidence="3">DUF4908 domain-containing protein</fullName>
    </recommendedName>
</protein>
<evidence type="ECO:0000313" key="2">
    <source>
        <dbReference type="Proteomes" id="UP001500791"/>
    </source>
</evidence>
<evidence type="ECO:0000313" key="1">
    <source>
        <dbReference type="EMBL" id="GAA0385283.1"/>
    </source>
</evidence>
<proteinExistence type="predicted"/>
<comment type="caution">
    <text evidence="1">The sequence shown here is derived from an EMBL/GenBank/DDBJ whole genome shotgun (WGS) entry which is preliminary data.</text>
</comment>
<keyword evidence="2" id="KW-1185">Reference proteome</keyword>
<name>A0ABN0Y6R5_9CAUL</name>
<sequence length="293" mass="30926">MNCVALPMVEKPPLPVTDVGTSGAIGVRSAGHGFASLGIGTVGLTTLTLCVALMGASAASAQVLTGQERGNAQVEYSRQIRSQSVTRTTPRIGRYSAATGQGFVLDQSGSQVLLRFDRSNETWVLRPSSAPRGDTIYRNDAGEQVLRVNASGGITLYSSRSPGGSPVSTESGPVPSLEPQALGPVQLFNLMTRRSGLISDAVGRLVQINVYGDESEALCVEALIVATDTVIRIARSPSAKPFLERLRVITIIEGNRSAVTYQRGELRVVVDPSRGVAGRPSSARIIRAIIPED</sequence>
<organism evidence="1 2">
    <name type="scientific">Brevundimonas terrae</name>
    <dbReference type="NCBI Taxonomy" id="363631"/>
    <lineage>
        <taxon>Bacteria</taxon>
        <taxon>Pseudomonadati</taxon>
        <taxon>Pseudomonadota</taxon>
        <taxon>Alphaproteobacteria</taxon>
        <taxon>Caulobacterales</taxon>
        <taxon>Caulobacteraceae</taxon>
        <taxon>Brevundimonas</taxon>
    </lineage>
</organism>
<dbReference type="InterPro" id="IPR032591">
    <property type="entry name" value="DUF4908"/>
</dbReference>